<comment type="caution">
    <text evidence="2">The sequence shown here is derived from an EMBL/GenBank/DDBJ whole genome shotgun (WGS) entry which is preliminary data.</text>
</comment>
<keyword evidence="3" id="KW-1185">Reference proteome</keyword>
<accession>A0ABQ7G9T8</accession>
<organism evidence="2 3">
    <name type="scientific">Dunaliella salina</name>
    <name type="common">Green alga</name>
    <name type="synonym">Protococcus salinus</name>
    <dbReference type="NCBI Taxonomy" id="3046"/>
    <lineage>
        <taxon>Eukaryota</taxon>
        <taxon>Viridiplantae</taxon>
        <taxon>Chlorophyta</taxon>
        <taxon>core chlorophytes</taxon>
        <taxon>Chlorophyceae</taxon>
        <taxon>CS clade</taxon>
        <taxon>Chlamydomonadales</taxon>
        <taxon>Dunaliellaceae</taxon>
        <taxon>Dunaliella</taxon>
    </lineage>
</organism>
<protein>
    <recommendedName>
        <fullName evidence="4">Encoded protein</fullName>
    </recommendedName>
</protein>
<dbReference type="Proteomes" id="UP000815325">
    <property type="component" value="Unassembled WGS sequence"/>
</dbReference>
<evidence type="ECO:0000313" key="3">
    <source>
        <dbReference type="Proteomes" id="UP000815325"/>
    </source>
</evidence>
<dbReference type="EMBL" id="MU069956">
    <property type="protein sequence ID" value="KAF5831340.1"/>
    <property type="molecule type" value="Genomic_DNA"/>
</dbReference>
<evidence type="ECO:0000313" key="2">
    <source>
        <dbReference type="EMBL" id="KAF5831340.1"/>
    </source>
</evidence>
<name>A0ABQ7G9T8_DUNSA</name>
<proteinExistence type="predicted"/>
<gene>
    <name evidence="2" type="ORF">DUNSADRAFT_13279</name>
</gene>
<evidence type="ECO:0000256" key="1">
    <source>
        <dbReference type="SAM" id="MobiDB-lite"/>
    </source>
</evidence>
<evidence type="ECO:0008006" key="4">
    <source>
        <dbReference type="Google" id="ProtNLM"/>
    </source>
</evidence>
<reference evidence="2" key="1">
    <citation type="submission" date="2017-08" db="EMBL/GenBank/DDBJ databases">
        <authorList>
            <person name="Polle J.E."/>
            <person name="Barry K."/>
            <person name="Cushman J."/>
            <person name="Schmutz J."/>
            <person name="Tran D."/>
            <person name="Hathwaick L.T."/>
            <person name="Yim W.C."/>
            <person name="Jenkins J."/>
            <person name="Mckie-Krisberg Z.M."/>
            <person name="Prochnik S."/>
            <person name="Lindquist E."/>
            <person name="Dockter R.B."/>
            <person name="Adam C."/>
            <person name="Molina H."/>
            <person name="Bunkerborg J."/>
            <person name="Jin E."/>
            <person name="Buchheim M."/>
            <person name="Magnuson J."/>
        </authorList>
    </citation>
    <scope>NUCLEOTIDE SEQUENCE</scope>
    <source>
        <strain evidence="2">CCAP 19/18</strain>
    </source>
</reference>
<feature type="region of interest" description="Disordered" evidence="1">
    <location>
        <begin position="149"/>
        <end position="171"/>
    </location>
</feature>
<sequence length="335" mass="35938">MSKTSYVCIHSQVSHPLLTCLAAERVSTKQRRELRFEAQHGAVVVWARERKREVLAMLSELTAPFGLGDKLEAFVLRLEDPTCLDASALVSRVWERACACQGRVIRGTLSVPLLPPRDTYVGAGVSFSYNPPYTAGALSMNECGTKTVEPAPRGNSPWERGNSPNLGASHSDPETMLLSPELMNKKEFFNDGQSLGLRKPSREAVLHSSPETLACLASPEAAQAITVHLLEGADDRDALARVPHGGPLPWAPGSIALDAMHQLLAEQEILWSPTGKEMPFGSGSALRLDAQGAPLLRGASRHCASPDCGSHAAWAGAPHIGSCGGHRLRAECSRC</sequence>